<organism evidence="5">
    <name type="scientific">Craspedostauros australis</name>
    <dbReference type="NCBI Taxonomy" id="1486917"/>
    <lineage>
        <taxon>Eukaryota</taxon>
        <taxon>Sar</taxon>
        <taxon>Stramenopiles</taxon>
        <taxon>Ochrophyta</taxon>
        <taxon>Bacillariophyta</taxon>
        <taxon>Bacillariophyceae</taxon>
        <taxon>Bacillariophycidae</taxon>
        <taxon>Naviculales</taxon>
        <taxon>Naviculaceae</taxon>
        <taxon>Craspedostauros</taxon>
    </lineage>
</organism>
<sequence length="165" mass="18204">MGNEQVNAIWEAGTGLQRGWKKPEPGAGRKAKEEWIKSKYLWRGFIEYAENDGKTHEEREEKYSRDLFTAASNCDVIGIATALAHGAVITWKNPEEKGRTALHACVLKKRGEGDGSWCAAECAELLLQNGAKLDAQDDEMHAVLDCAVIGGAEREIIEYLTLKVG</sequence>
<evidence type="ECO:0000256" key="3">
    <source>
        <dbReference type="ARBA" id="ARBA00022833"/>
    </source>
</evidence>
<dbReference type="GO" id="GO:0005096">
    <property type="term" value="F:GTPase activator activity"/>
    <property type="evidence" value="ECO:0007669"/>
    <property type="project" value="InterPro"/>
</dbReference>
<accession>A0A7R9ZR70</accession>
<dbReference type="AlphaFoldDB" id="A0A7R9ZR70"/>
<dbReference type="PANTHER" id="PTHR23180:SF160">
    <property type="entry name" value="ADP-RIBOSYLATION FACTOR GTPASE-ACTIVATING PROTEIN EFFECTOR PROTEIN 1"/>
    <property type="match status" value="1"/>
</dbReference>
<dbReference type="InterPro" id="IPR045258">
    <property type="entry name" value="ACAP1/2/3-like"/>
</dbReference>
<gene>
    <name evidence="5" type="ORF">CAUS1442_LOCUS13230</name>
</gene>
<keyword evidence="3" id="KW-0862">Zinc</keyword>
<dbReference type="Pfam" id="PF00023">
    <property type="entry name" value="Ank"/>
    <property type="match status" value="1"/>
</dbReference>
<dbReference type="InterPro" id="IPR038508">
    <property type="entry name" value="ArfGAP_dom_sf"/>
</dbReference>
<dbReference type="EMBL" id="HBEF01021388">
    <property type="protein sequence ID" value="CAD8341095.1"/>
    <property type="molecule type" value="Transcribed_RNA"/>
</dbReference>
<dbReference type="Gene3D" id="1.10.220.150">
    <property type="entry name" value="Arf GTPase activating protein"/>
    <property type="match status" value="1"/>
</dbReference>
<dbReference type="PROSITE" id="PS50088">
    <property type="entry name" value="ANK_REPEAT"/>
    <property type="match status" value="1"/>
</dbReference>
<dbReference type="SUPFAM" id="SSF48403">
    <property type="entry name" value="Ankyrin repeat"/>
    <property type="match status" value="1"/>
</dbReference>
<evidence type="ECO:0000256" key="1">
    <source>
        <dbReference type="ARBA" id="ARBA00022723"/>
    </source>
</evidence>
<reference evidence="5" key="1">
    <citation type="submission" date="2021-01" db="EMBL/GenBank/DDBJ databases">
        <authorList>
            <person name="Corre E."/>
            <person name="Pelletier E."/>
            <person name="Niang G."/>
            <person name="Scheremetjew M."/>
            <person name="Finn R."/>
            <person name="Kale V."/>
            <person name="Holt S."/>
            <person name="Cochrane G."/>
            <person name="Meng A."/>
            <person name="Brown T."/>
            <person name="Cohen L."/>
        </authorList>
    </citation>
    <scope>NUCLEOTIDE SEQUENCE</scope>
    <source>
        <strain evidence="5">CCMP3328</strain>
    </source>
</reference>
<dbReference type="InterPro" id="IPR036770">
    <property type="entry name" value="Ankyrin_rpt-contain_sf"/>
</dbReference>
<evidence type="ECO:0000313" key="5">
    <source>
        <dbReference type="EMBL" id="CAD8341095.1"/>
    </source>
</evidence>
<dbReference type="PANTHER" id="PTHR23180">
    <property type="entry name" value="CENTAURIN/ARF"/>
    <property type="match status" value="1"/>
</dbReference>
<keyword evidence="2" id="KW-0863">Zinc-finger</keyword>
<dbReference type="GO" id="GO:0008270">
    <property type="term" value="F:zinc ion binding"/>
    <property type="evidence" value="ECO:0007669"/>
    <property type="project" value="UniProtKB-KW"/>
</dbReference>
<proteinExistence type="predicted"/>
<feature type="repeat" description="ANK" evidence="4">
    <location>
        <begin position="97"/>
        <end position="138"/>
    </location>
</feature>
<keyword evidence="1" id="KW-0479">Metal-binding</keyword>
<name>A0A7R9ZR70_9STRA</name>
<evidence type="ECO:0000256" key="4">
    <source>
        <dbReference type="PROSITE-ProRule" id="PRU00023"/>
    </source>
</evidence>
<dbReference type="Gene3D" id="1.25.40.20">
    <property type="entry name" value="Ankyrin repeat-containing domain"/>
    <property type="match status" value="1"/>
</dbReference>
<protein>
    <submittedName>
        <fullName evidence="5">Uncharacterized protein</fullName>
    </submittedName>
</protein>
<keyword evidence="4" id="KW-0040">ANK repeat</keyword>
<dbReference type="InterPro" id="IPR002110">
    <property type="entry name" value="Ankyrin_rpt"/>
</dbReference>
<evidence type="ECO:0000256" key="2">
    <source>
        <dbReference type="ARBA" id="ARBA00022771"/>
    </source>
</evidence>